<dbReference type="InterPro" id="IPR001487">
    <property type="entry name" value="Bromodomain"/>
</dbReference>
<dbReference type="Pfam" id="PF06001">
    <property type="entry name" value="RING_CBP-p300"/>
    <property type="match status" value="1"/>
</dbReference>
<evidence type="ECO:0000256" key="11">
    <source>
        <dbReference type="ARBA" id="ARBA00023242"/>
    </source>
</evidence>
<dbReference type="SUPFAM" id="SSF47370">
    <property type="entry name" value="Bromodomain"/>
    <property type="match status" value="1"/>
</dbReference>
<keyword evidence="8" id="KW-0805">Transcription regulation</keyword>
<evidence type="ECO:0000256" key="10">
    <source>
        <dbReference type="ARBA" id="ARBA00023163"/>
    </source>
</evidence>
<dbReference type="PROSITE" id="PS00633">
    <property type="entry name" value="BROMODOMAIN_1"/>
    <property type="match status" value="1"/>
</dbReference>
<evidence type="ECO:0000256" key="5">
    <source>
        <dbReference type="ARBA" id="ARBA00022771"/>
    </source>
</evidence>
<proteinExistence type="predicted"/>
<dbReference type="CDD" id="cd15557">
    <property type="entry name" value="PHD_CBP_p300"/>
    <property type="match status" value="1"/>
</dbReference>
<dbReference type="GO" id="GO:0008270">
    <property type="term" value="F:zinc ion binding"/>
    <property type="evidence" value="ECO:0007669"/>
    <property type="project" value="UniProtKB-KW"/>
</dbReference>
<organism evidence="17 18">
    <name type="scientific">Meloidogyne graminicola</name>
    <dbReference type="NCBI Taxonomy" id="189291"/>
    <lineage>
        <taxon>Eukaryota</taxon>
        <taxon>Metazoa</taxon>
        <taxon>Ecdysozoa</taxon>
        <taxon>Nematoda</taxon>
        <taxon>Chromadorea</taxon>
        <taxon>Rhabditida</taxon>
        <taxon>Tylenchina</taxon>
        <taxon>Tylenchomorpha</taxon>
        <taxon>Tylenchoidea</taxon>
        <taxon>Meloidogynidae</taxon>
        <taxon>Meloidogyninae</taxon>
        <taxon>Meloidogyne</taxon>
    </lineage>
</organism>
<dbReference type="InterPro" id="IPR035898">
    <property type="entry name" value="TAZ_dom_sf"/>
</dbReference>
<dbReference type="SUPFAM" id="SSF57933">
    <property type="entry name" value="TAZ domain"/>
    <property type="match status" value="1"/>
</dbReference>
<dbReference type="InterPro" id="IPR038547">
    <property type="entry name" value="RING_CBP-p300_sf"/>
</dbReference>
<dbReference type="InterPro" id="IPR010303">
    <property type="entry name" value="RING_CBP-p300"/>
</dbReference>
<evidence type="ECO:0000256" key="6">
    <source>
        <dbReference type="ARBA" id="ARBA00022833"/>
    </source>
</evidence>
<dbReference type="GO" id="GO:0003713">
    <property type="term" value="F:transcription coactivator activity"/>
    <property type="evidence" value="ECO:0007669"/>
    <property type="project" value="TreeGrafter"/>
</dbReference>
<dbReference type="OrthoDB" id="899at2759"/>
<dbReference type="Pfam" id="PF02135">
    <property type="entry name" value="zf-TAZ"/>
    <property type="match status" value="1"/>
</dbReference>
<dbReference type="PROSITE" id="PS50134">
    <property type="entry name" value="ZF_TAZ"/>
    <property type="match status" value="1"/>
</dbReference>
<dbReference type="InterPro" id="IPR056484">
    <property type="entry name" value="PHD_P300"/>
</dbReference>
<dbReference type="Gene3D" id="3.30.40.10">
    <property type="entry name" value="Zinc/RING finger domain, C3HC4 (zinc finger)"/>
    <property type="match status" value="1"/>
</dbReference>
<dbReference type="GO" id="GO:0045944">
    <property type="term" value="P:positive regulation of transcription by RNA polymerase II"/>
    <property type="evidence" value="ECO:0007669"/>
    <property type="project" value="TreeGrafter"/>
</dbReference>
<evidence type="ECO:0000256" key="9">
    <source>
        <dbReference type="ARBA" id="ARBA00023117"/>
    </source>
</evidence>
<evidence type="ECO:0000256" key="8">
    <source>
        <dbReference type="ARBA" id="ARBA00023015"/>
    </source>
</evidence>
<dbReference type="InterPro" id="IPR000197">
    <property type="entry name" value="Znf_TAZ"/>
</dbReference>
<evidence type="ECO:0000259" key="15">
    <source>
        <dbReference type="PROSITE" id="PS50014"/>
    </source>
</evidence>
<dbReference type="InterPro" id="IPR036427">
    <property type="entry name" value="Bromodomain-like_sf"/>
</dbReference>
<evidence type="ECO:0000256" key="7">
    <source>
        <dbReference type="ARBA" id="ARBA00022853"/>
    </source>
</evidence>
<keyword evidence="6 14" id="KW-0862">Zinc</keyword>
<sequence length="365" mass="43083">MNNLDRMAPNQIDGRSLDERLKDQENKKSVRQQLVLLLHAYKCQQKEKLEPQNYGLCDFPYYHISKCTSGLKCKFTYCVSSRHIINHLKNCAKEDCLVCASVKKYAIQQGISSEQRQIFNPNELRKYLLPVCQKLWNTQPESIPFRAPVDPELLNIPDYFDIIKNPMDLKTIMDGLDQRKYKNPWEVYDHIWLMFENAWLYNLKHTKIHKWCTHLSKIFIKEINPVMRQMGYCCGQKLYYTPKVQFCFGVTSNNGACLINRYQNYFLYEENSNGSAETYIYCEKCFEELPTEGINLNENTSNPLNWVPKIMFKKTKNDKADMELFENCLICDRKWHRICAVYDNKINPEGFICGQCRVGMARLQQ</sequence>
<dbReference type="GO" id="GO:0005634">
    <property type="term" value="C:nucleus"/>
    <property type="evidence" value="ECO:0007669"/>
    <property type="project" value="UniProtKB-SubCell"/>
</dbReference>
<comment type="subcellular location">
    <subcellularLocation>
        <location evidence="1">Nucleus</location>
    </subcellularLocation>
</comment>
<keyword evidence="3" id="KW-0808">Transferase</keyword>
<evidence type="ECO:0000256" key="3">
    <source>
        <dbReference type="ARBA" id="ARBA00022679"/>
    </source>
</evidence>
<dbReference type="Gene3D" id="1.20.1020.10">
    <property type="entry name" value="TAZ domain"/>
    <property type="match status" value="1"/>
</dbReference>
<accession>A0A8S9ZDE7</accession>
<evidence type="ECO:0000256" key="2">
    <source>
        <dbReference type="ARBA" id="ARBA00013184"/>
    </source>
</evidence>
<dbReference type="PROSITE" id="PS50014">
    <property type="entry name" value="BROMODOMAIN_2"/>
    <property type="match status" value="1"/>
</dbReference>
<dbReference type="InterPro" id="IPR013083">
    <property type="entry name" value="Znf_RING/FYVE/PHD"/>
</dbReference>
<keyword evidence="5 14" id="KW-0863">Zinc-finger</keyword>
<evidence type="ECO:0000256" key="4">
    <source>
        <dbReference type="ARBA" id="ARBA00022723"/>
    </source>
</evidence>
<feature type="domain" description="TAZ-type" evidence="16">
    <location>
        <begin position="23"/>
        <end position="102"/>
    </location>
</feature>
<dbReference type="Proteomes" id="UP000605970">
    <property type="component" value="Unassembled WGS sequence"/>
</dbReference>
<dbReference type="AlphaFoldDB" id="A0A8S9ZDE7"/>
<dbReference type="GO" id="GO:0005667">
    <property type="term" value="C:transcription regulator complex"/>
    <property type="evidence" value="ECO:0007669"/>
    <property type="project" value="TreeGrafter"/>
</dbReference>
<dbReference type="PANTHER" id="PTHR13808">
    <property type="entry name" value="CBP/P300-RELATED"/>
    <property type="match status" value="1"/>
</dbReference>
<dbReference type="GO" id="GO:0000123">
    <property type="term" value="C:histone acetyltransferase complex"/>
    <property type="evidence" value="ECO:0007669"/>
    <property type="project" value="TreeGrafter"/>
</dbReference>
<comment type="catalytic activity">
    <reaction evidence="12">
        <text>L-lysyl-[protein] + acetyl-CoA = N(6)-acetyl-L-lysyl-[protein] + CoA + H(+)</text>
        <dbReference type="Rhea" id="RHEA:45948"/>
        <dbReference type="Rhea" id="RHEA-COMP:9752"/>
        <dbReference type="Rhea" id="RHEA-COMP:10731"/>
        <dbReference type="ChEBI" id="CHEBI:15378"/>
        <dbReference type="ChEBI" id="CHEBI:29969"/>
        <dbReference type="ChEBI" id="CHEBI:57287"/>
        <dbReference type="ChEBI" id="CHEBI:57288"/>
        <dbReference type="ChEBI" id="CHEBI:61930"/>
        <dbReference type="EC" id="2.3.1.48"/>
    </reaction>
</comment>
<dbReference type="PRINTS" id="PR00503">
    <property type="entry name" value="BROMODOMAIN"/>
</dbReference>
<dbReference type="Pfam" id="PF00439">
    <property type="entry name" value="Bromodomain"/>
    <property type="match status" value="1"/>
</dbReference>
<dbReference type="EC" id="2.3.1.48" evidence="2"/>
<keyword evidence="9 13" id="KW-0103">Bromodomain</keyword>
<gene>
    <name evidence="17" type="ORF">Mgra_00009273</name>
</gene>
<keyword evidence="7" id="KW-0156">Chromatin regulator</keyword>
<evidence type="ECO:0000313" key="18">
    <source>
        <dbReference type="Proteomes" id="UP000605970"/>
    </source>
</evidence>
<dbReference type="InterPro" id="IPR018359">
    <property type="entry name" value="Bromodomain_CS"/>
</dbReference>
<feature type="domain" description="Bromo" evidence="15">
    <location>
        <begin position="137"/>
        <end position="209"/>
    </location>
</feature>
<evidence type="ECO:0000256" key="12">
    <source>
        <dbReference type="ARBA" id="ARBA00048017"/>
    </source>
</evidence>
<evidence type="ECO:0000256" key="14">
    <source>
        <dbReference type="PROSITE-ProRule" id="PRU00203"/>
    </source>
</evidence>
<dbReference type="GO" id="GO:0004402">
    <property type="term" value="F:histone acetyltransferase activity"/>
    <property type="evidence" value="ECO:0007669"/>
    <property type="project" value="InterPro"/>
</dbReference>
<evidence type="ECO:0000256" key="13">
    <source>
        <dbReference type="PROSITE-ProRule" id="PRU00035"/>
    </source>
</evidence>
<keyword evidence="10" id="KW-0804">Transcription</keyword>
<keyword evidence="18" id="KW-1185">Reference proteome</keyword>
<reference evidence="17" key="1">
    <citation type="journal article" date="2020" name="Ecol. Evol.">
        <title>Genome structure and content of the rice root-knot nematode (Meloidogyne graminicola).</title>
        <authorList>
            <person name="Phan N.T."/>
            <person name="Danchin E.G.J."/>
            <person name="Klopp C."/>
            <person name="Perfus-Barbeoch L."/>
            <person name="Kozlowski D.K."/>
            <person name="Koutsovoulos G.D."/>
            <person name="Lopez-Roques C."/>
            <person name="Bouchez O."/>
            <person name="Zahm M."/>
            <person name="Besnard G."/>
            <person name="Bellafiore S."/>
        </authorList>
    </citation>
    <scope>NUCLEOTIDE SEQUENCE</scope>
    <source>
        <strain evidence="17">VN-18</strain>
    </source>
</reference>
<keyword evidence="4 14" id="KW-0479">Metal-binding</keyword>
<feature type="zinc finger region" description="TAZ-type" evidence="14">
    <location>
        <begin position="23"/>
        <end position="102"/>
    </location>
</feature>
<dbReference type="PANTHER" id="PTHR13808:SF1">
    <property type="entry name" value="HISTONE ACETYLTRANSFERASE"/>
    <property type="match status" value="1"/>
</dbReference>
<name>A0A8S9ZDE7_9BILA</name>
<dbReference type="Pfam" id="PF23570">
    <property type="entry name" value="PHD_P300"/>
    <property type="match status" value="1"/>
</dbReference>
<dbReference type="InterPro" id="IPR013178">
    <property type="entry name" value="Histone_AcTrfase_Rtt109/CBP"/>
</dbReference>
<dbReference type="SMART" id="SM00297">
    <property type="entry name" value="BROMO"/>
    <property type="match status" value="1"/>
</dbReference>
<comment type="caution">
    <text evidence="17">The sequence shown here is derived from an EMBL/GenBank/DDBJ whole genome shotgun (WGS) entry which is preliminary data.</text>
</comment>
<dbReference type="Gene3D" id="1.20.920.10">
    <property type="entry name" value="Bromodomain-like"/>
    <property type="match status" value="1"/>
</dbReference>
<evidence type="ECO:0000259" key="16">
    <source>
        <dbReference type="PROSITE" id="PS50134"/>
    </source>
</evidence>
<dbReference type="SMART" id="SM00551">
    <property type="entry name" value="ZnF_TAZ"/>
    <property type="match status" value="1"/>
</dbReference>
<keyword evidence="11" id="KW-0539">Nucleus</keyword>
<dbReference type="GO" id="GO:0031490">
    <property type="term" value="F:chromatin DNA binding"/>
    <property type="evidence" value="ECO:0007669"/>
    <property type="project" value="TreeGrafter"/>
</dbReference>
<dbReference type="Gene3D" id="2.10.110.40">
    <property type="match status" value="1"/>
</dbReference>
<protein>
    <recommendedName>
        <fullName evidence="2">histone acetyltransferase</fullName>
        <ecNumber evidence="2">2.3.1.48</ecNumber>
    </recommendedName>
</protein>
<evidence type="ECO:0000313" key="17">
    <source>
        <dbReference type="EMBL" id="KAF7629210.1"/>
    </source>
</evidence>
<dbReference type="EMBL" id="JABEBT010000146">
    <property type="protein sequence ID" value="KAF7629210.1"/>
    <property type="molecule type" value="Genomic_DNA"/>
</dbReference>
<evidence type="ECO:0000256" key="1">
    <source>
        <dbReference type="ARBA" id="ARBA00004123"/>
    </source>
</evidence>